<dbReference type="Gene3D" id="3.40.50.620">
    <property type="entry name" value="HUPs"/>
    <property type="match status" value="1"/>
</dbReference>
<dbReference type="Pfam" id="PF01507">
    <property type="entry name" value="PAPS_reduct"/>
    <property type="match status" value="1"/>
</dbReference>
<evidence type="ECO:0000313" key="2">
    <source>
        <dbReference type="EMBL" id="APD92363.1"/>
    </source>
</evidence>
<reference evidence="2 3" key="1">
    <citation type="submission" date="2016-11" db="EMBL/GenBank/DDBJ databases">
        <title>Networking in microbes: conjugative elements and plasmids in the genus Alteromonas.</title>
        <authorList>
            <person name="Lopez-Perez M."/>
            <person name="Ramon-Marco N."/>
            <person name="Rodriguez-Valera F."/>
        </authorList>
    </citation>
    <scope>NUCLEOTIDE SEQUENCE [LARGE SCALE GENOMIC DNA]</scope>
    <source>
        <strain evidence="2 3">CP48</strain>
        <plasmid evidence="3">pamcp48-600</plasmid>
    </source>
</reference>
<name>A0AAC9JEM5_9ALTE</name>
<dbReference type="SUPFAM" id="SSF52402">
    <property type="entry name" value="Adenine nucleotide alpha hydrolases-like"/>
    <property type="match status" value="1"/>
</dbReference>
<dbReference type="InterPro" id="IPR050128">
    <property type="entry name" value="Sulfate_adenylyltrnsfr_sub2"/>
</dbReference>
<dbReference type="EMBL" id="CP018025">
    <property type="protein sequence ID" value="APD92363.1"/>
    <property type="molecule type" value="Genomic_DNA"/>
</dbReference>
<evidence type="ECO:0000259" key="1">
    <source>
        <dbReference type="Pfam" id="PF01507"/>
    </source>
</evidence>
<keyword evidence="2" id="KW-0614">Plasmid</keyword>
<dbReference type="InterPro" id="IPR002500">
    <property type="entry name" value="PAPS_reduct_dom"/>
</dbReference>
<dbReference type="Proteomes" id="UP000182101">
    <property type="component" value="Plasmid pAMCP48-600"/>
</dbReference>
<accession>A0AAC9JEM5</accession>
<organism evidence="2 3">
    <name type="scientific">Alteromonas mediterranea</name>
    <dbReference type="NCBI Taxonomy" id="314275"/>
    <lineage>
        <taxon>Bacteria</taxon>
        <taxon>Pseudomonadati</taxon>
        <taxon>Pseudomonadota</taxon>
        <taxon>Gammaproteobacteria</taxon>
        <taxon>Alteromonadales</taxon>
        <taxon>Alteromonadaceae</taxon>
        <taxon>Alteromonas/Salinimonas group</taxon>
        <taxon>Alteromonas</taxon>
    </lineage>
</organism>
<geneLocation type="plasmid" evidence="3">
    <name>pamcp48-600</name>
</geneLocation>
<dbReference type="RefSeq" id="WP_071960977.1">
    <property type="nucleotide sequence ID" value="NZ_CP018025.1"/>
</dbReference>
<gene>
    <name evidence="2" type="ORF">BM524_20905</name>
</gene>
<dbReference type="InterPro" id="IPR014729">
    <property type="entry name" value="Rossmann-like_a/b/a_fold"/>
</dbReference>
<protein>
    <recommendedName>
        <fullName evidence="1">Phosphoadenosine phosphosulphate reductase domain-containing protein</fullName>
    </recommendedName>
</protein>
<feature type="domain" description="Phosphoadenosine phosphosulphate reductase" evidence="1">
    <location>
        <begin position="18"/>
        <end position="177"/>
    </location>
</feature>
<dbReference type="AlphaFoldDB" id="A0AAC9JEM5"/>
<dbReference type="PANTHER" id="PTHR43196">
    <property type="entry name" value="SULFATE ADENYLYLTRANSFERASE SUBUNIT 2"/>
    <property type="match status" value="1"/>
</dbReference>
<evidence type="ECO:0000313" key="3">
    <source>
        <dbReference type="Proteomes" id="UP000182101"/>
    </source>
</evidence>
<dbReference type="PANTHER" id="PTHR43196:SF2">
    <property type="entry name" value="PHOSPHOADENOSINE PHOSPHOSULFATE REDUCTASE"/>
    <property type="match status" value="1"/>
</dbReference>
<sequence length="332" mass="37724">MTFQIESNLDFDVKKIEYVVASSGGNDSICLVEFMIRNFEPGTFLVLYNDTGWARKDWPARIDKISDMLREKGVPFVKTLSQGFSNLVKERKGFPMPASKMQFCTQKLKTLPTLSFLTEHDPDCNWTIVTGRRRGESNNRAGLQMYEYDTAIYKGRDVYNPIVTFNEQARDEYILSFGLTPLPHSSMECFPCVCSNKEDLKSLKQWPDKIIEIKELEVSMGHTRNGKPRVMFRPYRCGGGIGIESAIAWAEGARGTKIDVVPKEYQIPEVDYSKYRGDMTSAERVVFWSDIKSQCEKLGYDLSDLPTDLAYDDTTKAGQEFSRQCDGGLCGN</sequence>
<dbReference type="GO" id="GO:0003824">
    <property type="term" value="F:catalytic activity"/>
    <property type="evidence" value="ECO:0007669"/>
    <property type="project" value="InterPro"/>
</dbReference>
<proteinExistence type="predicted"/>